<sequence length="193" mass="21997">AEVQKKCPCIHCRRPGSQHTLKVVKLNWPVRLFDRRSSVESTISSTVLLIQTTASVSLLPNTLLWFLTRHNTTQQVKFYQPKDCSFQRITMIVYDIGYTEQDAYISSEPMSPAMVLDDAWNRTTQVSGHAGVMPLHIAALVLCVINFLLNGFICISFHYNRNLFYKCHLYIFFAFALINSLSGLFPIISNFLG</sequence>
<proteinExistence type="predicted"/>
<evidence type="ECO:0000256" key="1">
    <source>
        <dbReference type="SAM" id="Phobius"/>
    </source>
</evidence>
<evidence type="ECO:0000313" key="2">
    <source>
        <dbReference type="Proteomes" id="UP000036681"/>
    </source>
</evidence>
<accession>A0A0M3I9F7</accession>
<dbReference type="PANTHER" id="PTHR46955:SF5">
    <property type="entry name" value="G_PROTEIN_RECEP_F1_2 DOMAIN-CONTAINING PROTEIN"/>
    <property type="match status" value="1"/>
</dbReference>
<dbReference type="WBParaSite" id="ALUE_0001408801-mRNA-1">
    <property type="protein sequence ID" value="ALUE_0001408801-mRNA-1"/>
    <property type="gene ID" value="ALUE_0001408801"/>
</dbReference>
<name>A0A0M3I9F7_ASCLU</name>
<dbReference type="PANTHER" id="PTHR46955">
    <property type="entry name" value="PROTEIN CBG01349-RELATED"/>
    <property type="match status" value="1"/>
</dbReference>
<keyword evidence="2" id="KW-1185">Reference proteome</keyword>
<feature type="transmembrane region" description="Helical" evidence="1">
    <location>
        <begin position="169"/>
        <end position="188"/>
    </location>
</feature>
<keyword evidence="1" id="KW-0812">Transmembrane</keyword>
<dbReference type="AlphaFoldDB" id="A0A0M3I9F7"/>
<dbReference type="InterPro" id="IPR052322">
    <property type="entry name" value="Mito_rRNA_Mtase_NSUN4"/>
</dbReference>
<evidence type="ECO:0000313" key="3">
    <source>
        <dbReference type="WBParaSite" id="ALUE_0001408801-mRNA-1"/>
    </source>
</evidence>
<feature type="transmembrane region" description="Helical" evidence="1">
    <location>
        <begin position="135"/>
        <end position="157"/>
    </location>
</feature>
<keyword evidence="1" id="KW-1133">Transmembrane helix</keyword>
<organism evidence="2 3">
    <name type="scientific">Ascaris lumbricoides</name>
    <name type="common">Giant roundworm</name>
    <dbReference type="NCBI Taxonomy" id="6252"/>
    <lineage>
        <taxon>Eukaryota</taxon>
        <taxon>Metazoa</taxon>
        <taxon>Ecdysozoa</taxon>
        <taxon>Nematoda</taxon>
        <taxon>Chromadorea</taxon>
        <taxon>Rhabditida</taxon>
        <taxon>Spirurina</taxon>
        <taxon>Ascaridomorpha</taxon>
        <taxon>Ascaridoidea</taxon>
        <taxon>Ascarididae</taxon>
        <taxon>Ascaris</taxon>
    </lineage>
</organism>
<keyword evidence="1" id="KW-0472">Membrane</keyword>
<protein>
    <submittedName>
        <fullName evidence="3">G_PROTEIN_RECEP_F1_2 domain-containing protein</fullName>
    </submittedName>
</protein>
<reference evidence="3" key="1">
    <citation type="submission" date="2017-02" db="UniProtKB">
        <authorList>
            <consortium name="WormBaseParasite"/>
        </authorList>
    </citation>
    <scope>IDENTIFICATION</scope>
</reference>
<dbReference type="Proteomes" id="UP000036681">
    <property type="component" value="Unplaced"/>
</dbReference>